<dbReference type="AlphaFoldDB" id="A0A9D9DJC8"/>
<reference evidence="1" key="2">
    <citation type="journal article" date="2021" name="PeerJ">
        <title>Extensive microbial diversity within the chicken gut microbiome revealed by metagenomics and culture.</title>
        <authorList>
            <person name="Gilroy R."/>
            <person name="Ravi A."/>
            <person name="Getino M."/>
            <person name="Pursley I."/>
            <person name="Horton D.L."/>
            <person name="Alikhan N.F."/>
            <person name="Baker D."/>
            <person name="Gharbi K."/>
            <person name="Hall N."/>
            <person name="Watson M."/>
            <person name="Adriaenssens E.M."/>
            <person name="Foster-Nyarko E."/>
            <person name="Jarju S."/>
            <person name="Secka A."/>
            <person name="Antonio M."/>
            <person name="Oren A."/>
            <person name="Chaudhuri R.R."/>
            <person name="La Ragione R."/>
            <person name="Hildebrand F."/>
            <person name="Pallen M.J."/>
        </authorList>
    </citation>
    <scope>NUCLEOTIDE SEQUENCE</scope>
    <source>
        <strain evidence="1">11159</strain>
    </source>
</reference>
<dbReference type="Proteomes" id="UP000823613">
    <property type="component" value="Unassembled WGS sequence"/>
</dbReference>
<dbReference type="Gene3D" id="3.30.1240.10">
    <property type="match status" value="1"/>
</dbReference>
<dbReference type="Pfam" id="PF08282">
    <property type="entry name" value="Hydrolase_3"/>
    <property type="match status" value="1"/>
</dbReference>
<accession>A0A9D9DJC8</accession>
<sequence length="274" mass="31708">MKVLATDLDGTLFYPKDKKNIICLENLKFIRDFIDEGNKVILISGRSFDFLKIVEQKINRPCSLICFNGALIYDEKIISSTTIPNEVSKNIIKLFTDYFDLPGTFIMTSKGVYIKLNTTKIFKNLAKLYYKAQKIYKENYCFDNLEFDKELNNGDIYKIMLFFGISRKRKEKASEANKVLRNLLKNYESSWSDEVIEITAKDCNKAKAILKLIDTENIKKDDVIVVGDSGNDISMFKEFYENSFCMGRANPIVKEYAKTTIDKFSDLSLYLLKK</sequence>
<protein>
    <submittedName>
        <fullName evidence="1">HAD family phosphatase</fullName>
    </submittedName>
</protein>
<dbReference type="PANTHER" id="PTHR10000:SF8">
    <property type="entry name" value="HAD SUPERFAMILY HYDROLASE-LIKE, TYPE 3"/>
    <property type="match status" value="1"/>
</dbReference>
<dbReference type="NCBIfam" id="TIGR01484">
    <property type="entry name" value="HAD-SF-IIB"/>
    <property type="match status" value="1"/>
</dbReference>
<dbReference type="NCBIfam" id="TIGR00099">
    <property type="entry name" value="Cof-subfamily"/>
    <property type="match status" value="1"/>
</dbReference>
<dbReference type="GO" id="GO:0005829">
    <property type="term" value="C:cytosol"/>
    <property type="evidence" value="ECO:0007669"/>
    <property type="project" value="TreeGrafter"/>
</dbReference>
<dbReference type="SUPFAM" id="SSF56784">
    <property type="entry name" value="HAD-like"/>
    <property type="match status" value="1"/>
</dbReference>
<evidence type="ECO:0000313" key="1">
    <source>
        <dbReference type="EMBL" id="MBO8427977.1"/>
    </source>
</evidence>
<dbReference type="GO" id="GO:0016791">
    <property type="term" value="F:phosphatase activity"/>
    <property type="evidence" value="ECO:0007669"/>
    <property type="project" value="TreeGrafter"/>
</dbReference>
<gene>
    <name evidence="1" type="ORF">IAC58_05505</name>
</gene>
<comment type="caution">
    <text evidence="1">The sequence shown here is derived from an EMBL/GenBank/DDBJ whole genome shotgun (WGS) entry which is preliminary data.</text>
</comment>
<dbReference type="GO" id="GO:0000287">
    <property type="term" value="F:magnesium ion binding"/>
    <property type="evidence" value="ECO:0007669"/>
    <property type="project" value="TreeGrafter"/>
</dbReference>
<name>A0A9D9DJC8_9BACL</name>
<evidence type="ECO:0000313" key="2">
    <source>
        <dbReference type="Proteomes" id="UP000823613"/>
    </source>
</evidence>
<dbReference type="PANTHER" id="PTHR10000">
    <property type="entry name" value="PHOSPHOSERINE PHOSPHATASE"/>
    <property type="match status" value="1"/>
</dbReference>
<dbReference type="InterPro" id="IPR006379">
    <property type="entry name" value="HAD-SF_hydro_IIB"/>
</dbReference>
<reference evidence="1" key="1">
    <citation type="submission" date="2020-10" db="EMBL/GenBank/DDBJ databases">
        <authorList>
            <person name="Gilroy R."/>
        </authorList>
    </citation>
    <scope>NUCLEOTIDE SEQUENCE</scope>
    <source>
        <strain evidence="1">11159</strain>
    </source>
</reference>
<dbReference type="Gene3D" id="3.40.50.1000">
    <property type="entry name" value="HAD superfamily/HAD-like"/>
    <property type="match status" value="1"/>
</dbReference>
<dbReference type="InterPro" id="IPR023214">
    <property type="entry name" value="HAD_sf"/>
</dbReference>
<proteinExistence type="predicted"/>
<dbReference type="InterPro" id="IPR000150">
    <property type="entry name" value="Cof"/>
</dbReference>
<dbReference type="EMBL" id="JADIMY010000112">
    <property type="protein sequence ID" value="MBO8427977.1"/>
    <property type="molecule type" value="Genomic_DNA"/>
</dbReference>
<dbReference type="InterPro" id="IPR036412">
    <property type="entry name" value="HAD-like_sf"/>
</dbReference>
<organism evidence="1 2">
    <name type="scientific">Candidatus Onthovivens merdipullorum</name>
    <dbReference type="NCBI Taxonomy" id="2840889"/>
    <lineage>
        <taxon>Bacteria</taxon>
        <taxon>Bacillati</taxon>
        <taxon>Bacillota</taxon>
        <taxon>Bacilli</taxon>
        <taxon>Bacillales</taxon>
        <taxon>Candidatus Onthovivens</taxon>
    </lineage>
</organism>